<sequence>MRQFTAIAVALITLGSAGCASRPPSTNSTAAKSQDQQQDDPDKKWKGEIRHDLEPLKKRLRNIGDDYTATWAGGYYGDPRVPGPGAYWLDAVIRLTPDITQNLAKQLGDSPRQETPKIKSELRGLLPPGKAETSDELDSYINTANPLSHKQAHGFLYPKSNTLVVNYFEAS</sequence>
<accession>D6ZDE7</accession>
<evidence type="ECO:0000256" key="1">
    <source>
        <dbReference type="SAM" id="MobiDB-lite"/>
    </source>
</evidence>
<dbReference type="PROSITE" id="PS51257">
    <property type="entry name" value="PROKAR_LIPOPROTEIN"/>
    <property type="match status" value="1"/>
</dbReference>
<organism evidence="2 3">
    <name type="scientific">Segniliparus rotundus (strain ATCC BAA-972 / CDC 1076 / CIP 108378 / DSM 44985 / JCM 13578)</name>
    <dbReference type="NCBI Taxonomy" id="640132"/>
    <lineage>
        <taxon>Bacteria</taxon>
        <taxon>Bacillati</taxon>
        <taxon>Actinomycetota</taxon>
        <taxon>Actinomycetes</taxon>
        <taxon>Mycobacteriales</taxon>
        <taxon>Segniliparaceae</taxon>
        <taxon>Segniliparus</taxon>
    </lineage>
</organism>
<dbReference type="KEGG" id="srt:Srot_0731"/>
<evidence type="ECO:0008006" key="4">
    <source>
        <dbReference type="Google" id="ProtNLM"/>
    </source>
</evidence>
<evidence type="ECO:0000313" key="2">
    <source>
        <dbReference type="EMBL" id="ADG97211.1"/>
    </source>
</evidence>
<keyword evidence="3" id="KW-1185">Reference proteome</keyword>
<dbReference type="HOGENOM" id="CLU_130346_0_0_11"/>
<gene>
    <name evidence="2" type="ordered locus">Srot_0731</name>
</gene>
<reference evidence="2 3" key="1">
    <citation type="journal article" date="2010" name="Stand. Genomic Sci.">
        <title>Complete genome sequence of Segniliparus rotundus type strain (CDC 1076).</title>
        <authorList>
            <person name="Sikorski J."/>
            <person name="Lapidus A."/>
            <person name="Copeland A."/>
            <person name="Misra M."/>
            <person name="Glavina Del Rio T."/>
            <person name="Nolan M."/>
            <person name="Lucas S."/>
            <person name="Chen F."/>
            <person name="Tice H."/>
            <person name="Cheng J.F."/>
            <person name="Jando M."/>
            <person name="Schneider S."/>
            <person name="Bruce D."/>
            <person name="Goodwin L."/>
            <person name="Pitluck S."/>
            <person name="Liolios K."/>
            <person name="Mikhailova N."/>
            <person name="Pati A."/>
            <person name="Ivanova N."/>
            <person name="Mavromatis K."/>
            <person name="Chen A."/>
            <person name="Palaniappan K."/>
            <person name="Chertkov O."/>
            <person name="Land M."/>
            <person name="Hauser L."/>
            <person name="Chang Y.J."/>
            <person name="Jeffries C.D."/>
            <person name="Brettin T."/>
            <person name="Detter J.C."/>
            <person name="Han C."/>
            <person name="Rohde M."/>
            <person name="Goker M."/>
            <person name="Bristow J."/>
            <person name="Eisen J.A."/>
            <person name="Markowitz V."/>
            <person name="Hugenholtz P."/>
            <person name="Kyrpides N.C."/>
            <person name="Klenk H.P."/>
        </authorList>
    </citation>
    <scope>NUCLEOTIDE SEQUENCE [LARGE SCALE GENOMIC DNA]</scope>
    <source>
        <strain evidence="3">ATCC BAA-972 / CDC 1076 / CIP 108378 / DSM 44985 / JCM 13578</strain>
    </source>
</reference>
<dbReference type="AlphaFoldDB" id="D6ZDE7"/>
<dbReference type="RefSeq" id="WP_013137667.1">
    <property type="nucleotide sequence ID" value="NC_014168.1"/>
</dbReference>
<dbReference type="STRING" id="640132.Srot_0731"/>
<evidence type="ECO:0000313" key="3">
    <source>
        <dbReference type="Proteomes" id="UP000002247"/>
    </source>
</evidence>
<dbReference type="OrthoDB" id="5118825at2"/>
<dbReference type="EMBL" id="CP001958">
    <property type="protein sequence ID" value="ADG97211.1"/>
    <property type="molecule type" value="Genomic_DNA"/>
</dbReference>
<dbReference type="Proteomes" id="UP000002247">
    <property type="component" value="Chromosome"/>
</dbReference>
<name>D6ZDE7_SEGRD</name>
<proteinExistence type="predicted"/>
<protein>
    <recommendedName>
        <fullName evidence="4">Lipoprotein</fullName>
    </recommendedName>
</protein>
<feature type="region of interest" description="Disordered" evidence="1">
    <location>
        <begin position="19"/>
        <end position="44"/>
    </location>
</feature>